<keyword evidence="11 16" id="KW-0472">Membrane</keyword>
<gene>
    <name evidence="21" type="ORF">Pmani_021195</name>
</gene>
<comment type="subcellular location">
    <subcellularLocation>
        <location evidence="2">Endomembrane system</location>
    </subcellularLocation>
    <subcellularLocation>
        <location evidence="1 16">Membrane</location>
        <topology evidence="1 16">Multi-pass membrane protein</topology>
    </subcellularLocation>
</comment>
<dbReference type="FunFam" id="3.40.50.1000:FF:000034">
    <property type="entry name" value="Phospholipid-transporting ATPase"/>
    <property type="match status" value="1"/>
</dbReference>
<evidence type="ECO:0000256" key="2">
    <source>
        <dbReference type="ARBA" id="ARBA00004308"/>
    </source>
</evidence>
<evidence type="ECO:0000313" key="21">
    <source>
        <dbReference type="EMBL" id="KAK4307013.1"/>
    </source>
</evidence>
<dbReference type="GO" id="GO:0016887">
    <property type="term" value="F:ATP hydrolysis activity"/>
    <property type="evidence" value="ECO:0007669"/>
    <property type="project" value="InterPro"/>
</dbReference>
<sequence length="1210" mass="137154">MGFAGRRKSKSSYFRRKKVKADNHNRTVLLNRQQPEELQHPLVLTNYVNNKIKSSKYSIITFIPKNLFEQFRRIANFYFLCVAIIQLSIESPISPMTSILPLVFVITVTAVKQGYEDWLRHREDNKVNNAPARVLREGKVMDIKTCNILVGDVVEVGVDEQFPCDLVLLLSSDPEDKCEVTTANLDGETNLKTFVCPTETQHLTSIDDLWKTRAIIECQMPHANLYDFKGRLEMYLGDATTTQAPLSTDNLLLRGARLKNTTLIHGVAVYTGEETKMALNSKMTNSKFSTVEKSMNYFLVFYLVLLVVEMVVSSVIKYQLYDFELMSKEMWYLGLPPNITATAEDVVQDTFSFLVIYNYIIPISLYVTLEVQKFLGAMFMEWDDQMKCQATGEKCKCNTSDLNEELGQVQYLFTDKTGTLTENTMNFRQCTVGGSKYREEEGELTVLHPDTNTTTPLTVWPVALEDMLVTLALCHTVQVSLDTNIKTETRQTEDGMIEMTQRGLQYQAASPDEKALVEACARYGVVFEGQYKDQLTLTVHGNTRLYTRLQVIEFDSGNLITHRKCMSVVVREEVTGKVWLLTKGAESSVLQRCGAGDSDHQHLINTTAAHIDDYAMLGLRTLAIARRELSNKTYYKFASELTQAKQMVEGREAAVKEITDRMEADLTLLGATGVEDLLQEGVQETLEALRVAGIKVWVLTGDKVETAVNIAYSCGHFKRFMTILTLTALKDDQKAHTRLNACLQESEAEGHYGLVVDGVSLQLLLDNHKEPFYSLCRRCTAVTCCRMSPRQKAETVRLVKTSKEGPVCAAIGDGANDVSMIQEAHIGLGVMGKEGRQAVRCSDFAFAQFRFLQRALLVHGHWYYVRVSTLVQYSFYKNLAFITPQIFFAIWNAFSTQSVYDSLALTMFNITYTSLPVLVFGLFDQSIPQHLLLQRPHLYKRIANNVSMSWLAFFKWAFFGLWHTSVLYFGLMGACWDDTCGLPRGETPDLYLFGTTLVSICVFITNCKLVLEARYMTQLFMWSFVITAVGYVGLNLLYQGFLIDLVDNYGVYWTYYRMFESPSLLLTILVLTVVCLTPDVVEQVYRSREDPRVVEKYRRKRRSSPTVTLKAVINYVNDSFDPMEGGNSVWEVTKKTTTTSDLKGYDKDDDATLQDTEQTRLTHNNNNYRGTIGDRISTNNDNENNNSMHYRGRVEGRSISVESSGSSIII</sequence>
<dbReference type="Proteomes" id="UP001292094">
    <property type="component" value="Unassembled WGS sequence"/>
</dbReference>
<dbReference type="InterPro" id="IPR036412">
    <property type="entry name" value="HAD-like_sf"/>
</dbReference>
<evidence type="ECO:0000256" key="4">
    <source>
        <dbReference type="ARBA" id="ARBA00022692"/>
    </source>
</evidence>
<dbReference type="SFLD" id="SFLDS00003">
    <property type="entry name" value="Haloacid_Dehalogenase"/>
    <property type="match status" value="1"/>
</dbReference>
<dbReference type="SUPFAM" id="SSF81665">
    <property type="entry name" value="Calcium ATPase, transmembrane domain M"/>
    <property type="match status" value="1"/>
</dbReference>
<dbReference type="InterPro" id="IPR032631">
    <property type="entry name" value="P-type_ATPase_N"/>
</dbReference>
<feature type="binding site" evidence="14">
    <location>
        <position position="620"/>
    </location>
    <ligand>
        <name>ATP</name>
        <dbReference type="ChEBI" id="CHEBI:30616"/>
    </ligand>
</feature>
<feature type="binding site" evidence="15">
    <location>
        <position position="415"/>
    </location>
    <ligand>
        <name>Mg(2+)</name>
        <dbReference type="ChEBI" id="CHEBI:18420"/>
    </ligand>
</feature>
<evidence type="ECO:0000256" key="5">
    <source>
        <dbReference type="ARBA" id="ARBA00022723"/>
    </source>
</evidence>
<feature type="transmembrane region" description="Helical" evidence="16">
    <location>
        <begin position="1063"/>
        <end position="1081"/>
    </location>
</feature>
<evidence type="ECO:0000256" key="17">
    <source>
        <dbReference type="SAM" id="MobiDB-lite"/>
    </source>
</evidence>
<evidence type="ECO:0000256" key="9">
    <source>
        <dbReference type="ARBA" id="ARBA00022967"/>
    </source>
</evidence>
<protein>
    <recommendedName>
        <fullName evidence="16">Phospholipid-transporting ATPase</fullName>
        <ecNumber evidence="16">7.6.2.1</ecNumber>
    </recommendedName>
</protein>
<feature type="binding site" evidence="14">
    <location>
        <position position="513"/>
    </location>
    <ligand>
        <name>ATP</name>
        <dbReference type="ChEBI" id="CHEBI:30616"/>
    </ligand>
</feature>
<dbReference type="Pfam" id="PF13246">
    <property type="entry name" value="Cation_ATPase"/>
    <property type="match status" value="1"/>
</dbReference>
<keyword evidence="7 14" id="KW-0067">ATP-binding</keyword>
<feature type="binding site" evidence="15">
    <location>
        <position position="813"/>
    </location>
    <ligand>
        <name>Mg(2+)</name>
        <dbReference type="ChEBI" id="CHEBI:18420"/>
    </ligand>
</feature>
<dbReference type="PRINTS" id="PR00119">
    <property type="entry name" value="CATATPASE"/>
</dbReference>
<evidence type="ECO:0000256" key="13">
    <source>
        <dbReference type="PIRSR" id="PIRSR606539-1"/>
    </source>
</evidence>
<dbReference type="InterPro" id="IPR001757">
    <property type="entry name" value="P_typ_ATPase"/>
</dbReference>
<evidence type="ECO:0000256" key="15">
    <source>
        <dbReference type="PIRSR" id="PIRSR606539-3"/>
    </source>
</evidence>
<feature type="binding site" evidence="14">
    <location>
        <position position="702"/>
    </location>
    <ligand>
        <name>ATP</name>
        <dbReference type="ChEBI" id="CHEBI:30616"/>
    </ligand>
</feature>
<dbReference type="SUPFAM" id="SSF56784">
    <property type="entry name" value="HAD-like"/>
    <property type="match status" value="1"/>
</dbReference>
<dbReference type="InterPro" id="IPR023298">
    <property type="entry name" value="ATPase_P-typ_TM_dom_sf"/>
</dbReference>
<dbReference type="Pfam" id="PF16209">
    <property type="entry name" value="PhoLip_ATPase_N"/>
    <property type="match status" value="1"/>
</dbReference>
<evidence type="ECO:0000256" key="8">
    <source>
        <dbReference type="ARBA" id="ARBA00022842"/>
    </source>
</evidence>
<dbReference type="InterPro" id="IPR044492">
    <property type="entry name" value="P_typ_ATPase_HD_dom"/>
</dbReference>
<feature type="binding site" evidence="14">
    <location>
        <position position="792"/>
    </location>
    <ligand>
        <name>ATP</name>
        <dbReference type="ChEBI" id="CHEBI:30616"/>
    </ligand>
</feature>
<dbReference type="GO" id="GO:0005886">
    <property type="term" value="C:plasma membrane"/>
    <property type="evidence" value="ECO:0007669"/>
    <property type="project" value="TreeGrafter"/>
</dbReference>
<dbReference type="SFLD" id="SFLDF00027">
    <property type="entry name" value="p-type_atpase"/>
    <property type="match status" value="1"/>
</dbReference>
<evidence type="ECO:0000259" key="18">
    <source>
        <dbReference type="Pfam" id="PF00122"/>
    </source>
</evidence>
<dbReference type="GO" id="GO:0005524">
    <property type="term" value="F:ATP binding"/>
    <property type="evidence" value="ECO:0007669"/>
    <property type="project" value="UniProtKB-UniRule"/>
</dbReference>
<dbReference type="InterPro" id="IPR018303">
    <property type="entry name" value="ATPase_P-typ_P_site"/>
</dbReference>
<feature type="binding site" evidence="14">
    <location>
        <position position="701"/>
    </location>
    <ligand>
        <name>ATP</name>
        <dbReference type="ChEBI" id="CHEBI:30616"/>
    </ligand>
</feature>
<dbReference type="GO" id="GO:0140326">
    <property type="term" value="F:ATPase-coupled intramembrane lipid transporter activity"/>
    <property type="evidence" value="ECO:0007669"/>
    <property type="project" value="UniProtKB-EC"/>
</dbReference>
<feature type="binding site" evidence="14">
    <location>
        <position position="417"/>
    </location>
    <ligand>
        <name>ATP</name>
        <dbReference type="ChEBI" id="CHEBI:30616"/>
    </ligand>
</feature>
<dbReference type="Gene3D" id="3.40.1110.10">
    <property type="entry name" value="Calcium-transporting ATPase, cytoplasmic domain N"/>
    <property type="match status" value="1"/>
</dbReference>
<feature type="domain" description="P-type ATPase N-terminal" evidence="19">
    <location>
        <begin position="44"/>
        <end position="99"/>
    </location>
</feature>
<dbReference type="NCBIfam" id="TIGR01652">
    <property type="entry name" value="ATPase-Plipid"/>
    <property type="match status" value="1"/>
</dbReference>
<feature type="binding site" evidence="14">
    <location>
        <position position="583"/>
    </location>
    <ligand>
        <name>ATP</name>
        <dbReference type="ChEBI" id="CHEBI:30616"/>
    </ligand>
</feature>
<comment type="caution">
    <text evidence="21">The sequence shown here is derived from an EMBL/GenBank/DDBJ whole genome shotgun (WGS) entry which is preliminary data.</text>
</comment>
<name>A0AAE1PF94_9EUCA</name>
<dbReference type="SUPFAM" id="SSF81653">
    <property type="entry name" value="Calcium ATPase, transduction domain A"/>
    <property type="match status" value="1"/>
</dbReference>
<feature type="domain" description="P-type ATPase A" evidence="18">
    <location>
        <begin position="129"/>
        <end position="204"/>
    </location>
</feature>
<feature type="domain" description="P-type ATPase C-terminal" evidence="20">
    <location>
        <begin position="839"/>
        <end position="1087"/>
    </location>
</feature>
<feature type="binding site" evidence="14">
    <location>
        <position position="554"/>
    </location>
    <ligand>
        <name>ATP</name>
        <dbReference type="ChEBI" id="CHEBI:30616"/>
    </ligand>
</feature>
<dbReference type="InterPro" id="IPR059000">
    <property type="entry name" value="ATPase_P-type_domA"/>
</dbReference>
<keyword evidence="6 14" id="KW-0547">Nucleotide-binding</keyword>
<dbReference type="EMBL" id="JAWZYT010002051">
    <property type="protein sequence ID" value="KAK4307013.1"/>
    <property type="molecule type" value="Genomic_DNA"/>
</dbReference>
<accession>A0AAE1PF94</accession>
<dbReference type="SFLD" id="SFLDG00002">
    <property type="entry name" value="C1.7:_P-type_atpase_like"/>
    <property type="match status" value="1"/>
</dbReference>
<feature type="transmembrane region" description="Helical" evidence="16">
    <location>
        <begin position="297"/>
        <end position="316"/>
    </location>
</feature>
<comment type="cofactor">
    <cofactor evidence="15">
        <name>Mg(2+)</name>
        <dbReference type="ChEBI" id="CHEBI:18420"/>
    </cofactor>
</comment>
<dbReference type="PANTHER" id="PTHR24092:SF175">
    <property type="entry name" value="PHOSPHOLIPID-TRANSPORTING ATPASE"/>
    <property type="match status" value="1"/>
</dbReference>
<feature type="region of interest" description="Disordered" evidence="17">
    <location>
        <begin position="1161"/>
        <end position="1189"/>
    </location>
</feature>
<dbReference type="Pfam" id="PF16212">
    <property type="entry name" value="PhoLip_ATPase_C"/>
    <property type="match status" value="1"/>
</dbReference>
<keyword evidence="10 16" id="KW-1133">Transmembrane helix</keyword>
<dbReference type="Gene3D" id="2.70.150.10">
    <property type="entry name" value="Calcium-transporting ATPase, cytoplasmic transduction domain A"/>
    <property type="match status" value="1"/>
</dbReference>
<feature type="binding site" evidence="14">
    <location>
        <position position="817"/>
    </location>
    <ligand>
        <name>ATP</name>
        <dbReference type="ChEBI" id="CHEBI:30616"/>
    </ligand>
</feature>
<evidence type="ECO:0000256" key="12">
    <source>
        <dbReference type="ARBA" id="ARBA00034036"/>
    </source>
</evidence>
<organism evidence="21 22">
    <name type="scientific">Petrolisthes manimaculis</name>
    <dbReference type="NCBI Taxonomy" id="1843537"/>
    <lineage>
        <taxon>Eukaryota</taxon>
        <taxon>Metazoa</taxon>
        <taxon>Ecdysozoa</taxon>
        <taxon>Arthropoda</taxon>
        <taxon>Crustacea</taxon>
        <taxon>Multicrustacea</taxon>
        <taxon>Malacostraca</taxon>
        <taxon>Eumalacostraca</taxon>
        <taxon>Eucarida</taxon>
        <taxon>Decapoda</taxon>
        <taxon>Pleocyemata</taxon>
        <taxon>Anomura</taxon>
        <taxon>Galatheoidea</taxon>
        <taxon>Porcellanidae</taxon>
        <taxon>Petrolisthes</taxon>
    </lineage>
</organism>
<keyword evidence="8 15" id="KW-0460">Magnesium</keyword>
<dbReference type="InterPro" id="IPR032630">
    <property type="entry name" value="P_typ_ATPase_c"/>
</dbReference>
<comment type="similarity">
    <text evidence="3 16">Belongs to the cation transport ATPase (P-type) (TC 3.A.3) family. Type IV subfamily.</text>
</comment>
<dbReference type="PROSITE" id="PS00154">
    <property type="entry name" value="ATPASE_E1_E2"/>
    <property type="match status" value="1"/>
</dbReference>
<keyword evidence="5 15" id="KW-0479">Metal-binding</keyword>
<dbReference type="InterPro" id="IPR023299">
    <property type="entry name" value="ATPase_P-typ_cyto_dom_N"/>
</dbReference>
<reference evidence="21" key="1">
    <citation type="submission" date="2023-11" db="EMBL/GenBank/DDBJ databases">
        <title>Genome assemblies of two species of porcelain crab, Petrolisthes cinctipes and Petrolisthes manimaculis (Anomura: Porcellanidae).</title>
        <authorList>
            <person name="Angst P."/>
        </authorList>
    </citation>
    <scope>NUCLEOTIDE SEQUENCE</scope>
    <source>
        <strain evidence="21">PB745_02</strain>
        <tissue evidence="21">Gill</tissue>
    </source>
</reference>
<evidence type="ECO:0000256" key="11">
    <source>
        <dbReference type="ARBA" id="ARBA00023136"/>
    </source>
</evidence>
<feature type="active site" description="4-aspartylphosphate intermediate" evidence="13">
    <location>
        <position position="415"/>
    </location>
</feature>
<keyword evidence="22" id="KW-1185">Reference proteome</keyword>
<feature type="transmembrane region" description="Helical" evidence="16">
    <location>
        <begin position="906"/>
        <end position="927"/>
    </location>
</feature>
<evidence type="ECO:0000256" key="3">
    <source>
        <dbReference type="ARBA" id="ARBA00008109"/>
    </source>
</evidence>
<dbReference type="GO" id="GO:0000287">
    <property type="term" value="F:magnesium ion binding"/>
    <property type="evidence" value="ECO:0007669"/>
    <property type="project" value="UniProtKB-UniRule"/>
</dbReference>
<dbReference type="Pfam" id="PF00122">
    <property type="entry name" value="E1-E2_ATPase"/>
    <property type="match status" value="1"/>
</dbReference>
<evidence type="ECO:0000259" key="20">
    <source>
        <dbReference type="Pfam" id="PF16212"/>
    </source>
</evidence>
<feature type="binding site" evidence="14">
    <location>
        <position position="700"/>
    </location>
    <ligand>
        <name>ATP</name>
        <dbReference type="ChEBI" id="CHEBI:30616"/>
    </ligand>
</feature>
<feature type="binding site" evidence="14">
    <location>
        <position position="415"/>
    </location>
    <ligand>
        <name>ATP</name>
        <dbReference type="ChEBI" id="CHEBI:30616"/>
    </ligand>
</feature>
<dbReference type="InterPro" id="IPR006539">
    <property type="entry name" value="P-type_ATPase_IV"/>
</dbReference>
<feature type="transmembrane region" description="Helical" evidence="16">
    <location>
        <begin position="351"/>
        <end position="369"/>
    </location>
</feature>
<feature type="binding site" evidence="14">
    <location>
        <position position="816"/>
    </location>
    <ligand>
        <name>ATP</name>
        <dbReference type="ChEBI" id="CHEBI:30616"/>
    </ligand>
</feature>
<dbReference type="AlphaFoldDB" id="A0AAE1PF94"/>
<keyword evidence="9 16" id="KW-1278">Translocase</keyword>
<feature type="binding site" evidence="14">
    <location>
        <position position="416"/>
    </location>
    <ligand>
        <name>ATP</name>
        <dbReference type="ChEBI" id="CHEBI:30616"/>
    </ligand>
</feature>
<feature type="binding site" evidence="15">
    <location>
        <position position="417"/>
    </location>
    <ligand>
        <name>Mg(2+)</name>
        <dbReference type="ChEBI" id="CHEBI:18420"/>
    </ligand>
</feature>
<keyword evidence="4 16" id="KW-0812">Transmembrane</keyword>
<evidence type="ECO:0000256" key="6">
    <source>
        <dbReference type="ARBA" id="ARBA00022741"/>
    </source>
</evidence>
<dbReference type="NCBIfam" id="TIGR01494">
    <property type="entry name" value="ATPase_P-type"/>
    <property type="match status" value="2"/>
</dbReference>
<evidence type="ECO:0000259" key="19">
    <source>
        <dbReference type="Pfam" id="PF16209"/>
    </source>
</evidence>
<feature type="binding site" evidence="15">
    <location>
        <position position="817"/>
    </location>
    <ligand>
        <name>Mg(2+)</name>
        <dbReference type="ChEBI" id="CHEBI:18420"/>
    </ligand>
</feature>
<evidence type="ECO:0000256" key="16">
    <source>
        <dbReference type="RuleBase" id="RU362033"/>
    </source>
</evidence>
<evidence type="ECO:0000256" key="7">
    <source>
        <dbReference type="ARBA" id="ARBA00022840"/>
    </source>
</evidence>
<feature type="transmembrane region" description="Helical" evidence="16">
    <location>
        <begin position="1019"/>
        <end position="1043"/>
    </location>
</feature>
<dbReference type="InterPro" id="IPR008250">
    <property type="entry name" value="ATPase_P-typ_transduc_dom_A_sf"/>
</dbReference>
<dbReference type="GO" id="GO:0005783">
    <property type="term" value="C:endoplasmic reticulum"/>
    <property type="evidence" value="ECO:0007669"/>
    <property type="project" value="TreeGrafter"/>
</dbReference>
<feature type="transmembrane region" description="Helical" evidence="16">
    <location>
        <begin position="875"/>
        <end position="894"/>
    </location>
</feature>
<dbReference type="PANTHER" id="PTHR24092">
    <property type="entry name" value="PROBABLE PHOSPHOLIPID-TRANSPORTING ATPASE"/>
    <property type="match status" value="1"/>
</dbReference>
<dbReference type="EC" id="7.6.2.1" evidence="16"/>
<dbReference type="GO" id="GO:0045332">
    <property type="term" value="P:phospholipid translocation"/>
    <property type="evidence" value="ECO:0007669"/>
    <property type="project" value="TreeGrafter"/>
</dbReference>
<evidence type="ECO:0000256" key="10">
    <source>
        <dbReference type="ARBA" id="ARBA00022989"/>
    </source>
</evidence>
<dbReference type="InterPro" id="IPR023214">
    <property type="entry name" value="HAD_sf"/>
</dbReference>
<evidence type="ECO:0000256" key="1">
    <source>
        <dbReference type="ARBA" id="ARBA00004141"/>
    </source>
</evidence>
<evidence type="ECO:0000313" key="22">
    <source>
        <dbReference type="Proteomes" id="UP001292094"/>
    </source>
</evidence>
<feature type="transmembrane region" description="Helical" evidence="16">
    <location>
        <begin position="948"/>
        <end position="970"/>
    </location>
</feature>
<evidence type="ECO:0000256" key="14">
    <source>
        <dbReference type="PIRSR" id="PIRSR606539-2"/>
    </source>
</evidence>
<feature type="transmembrane region" description="Helical" evidence="16">
    <location>
        <begin position="990"/>
        <end position="1007"/>
    </location>
</feature>
<feature type="binding site" evidence="14">
    <location>
        <position position="786"/>
    </location>
    <ligand>
        <name>ATP</name>
        <dbReference type="ChEBI" id="CHEBI:30616"/>
    </ligand>
</feature>
<dbReference type="SUPFAM" id="SSF81660">
    <property type="entry name" value="Metal cation-transporting ATPase, ATP-binding domain N"/>
    <property type="match status" value="1"/>
</dbReference>
<comment type="catalytic activity">
    <reaction evidence="12 16">
        <text>ATP + H2O + phospholipidSide 1 = ADP + phosphate + phospholipidSide 2.</text>
        <dbReference type="EC" id="7.6.2.1"/>
    </reaction>
</comment>
<dbReference type="Gene3D" id="3.40.50.1000">
    <property type="entry name" value="HAD superfamily/HAD-like"/>
    <property type="match status" value="1"/>
</dbReference>
<proteinExistence type="inferred from homology"/>